<sequence>MIGIIGGTGPQGRGLAYRLARAGVDVLIGSRDPERGIAAAEEVALLAGGGATVQGAGNAELPARADMLLVTVPYEGLEATLGPLADEVGDMVVMSAVNKLSFAGGPQALPVEAGSSAEEVARLLPAARVTTAFNNVSATHLRNTEHVFDEDVLVCGDDDEAVKRTVELASQVEGLRGVACGPLRLAFTIEAMTAVVISVNATHGVTAGLRITGL</sequence>
<organism evidence="3 4">
    <name type="scientific">Euzebya pacifica</name>
    <dbReference type="NCBI Taxonomy" id="1608957"/>
    <lineage>
        <taxon>Bacteria</taxon>
        <taxon>Bacillati</taxon>
        <taxon>Actinomycetota</taxon>
        <taxon>Nitriliruptoria</taxon>
        <taxon>Euzebyales</taxon>
    </lineage>
</organism>
<dbReference type="EMBL" id="CP031165">
    <property type="protein sequence ID" value="AXV06908.1"/>
    <property type="molecule type" value="Genomic_DNA"/>
</dbReference>
<dbReference type="GO" id="GO:0008823">
    <property type="term" value="F:cupric reductase (NADH) activity"/>
    <property type="evidence" value="ECO:0007669"/>
    <property type="project" value="TreeGrafter"/>
</dbReference>
<dbReference type="GO" id="GO:0016651">
    <property type="term" value="F:oxidoreductase activity, acting on NAD(P)H"/>
    <property type="evidence" value="ECO:0007669"/>
    <property type="project" value="InterPro"/>
</dbReference>
<evidence type="ECO:0000259" key="2">
    <source>
        <dbReference type="Pfam" id="PF03807"/>
    </source>
</evidence>
<protein>
    <submittedName>
        <fullName evidence="3">NADPH-dependent F420 reductase</fullName>
    </submittedName>
</protein>
<evidence type="ECO:0000313" key="3">
    <source>
        <dbReference type="EMBL" id="AXV06908.1"/>
    </source>
</evidence>
<keyword evidence="1" id="KW-0560">Oxidoreductase</keyword>
<dbReference type="AlphaFoldDB" id="A0A346XXG1"/>
<dbReference type="InterPro" id="IPR051267">
    <property type="entry name" value="STEAP_metalloreductase"/>
</dbReference>
<dbReference type="GO" id="GO:0052851">
    <property type="term" value="F:ferric-chelate reductase (NADPH) activity"/>
    <property type="evidence" value="ECO:0007669"/>
    <property type="project" value="TreeGrafter"/>
</dbReference>
<reference evidence="3 4" key="1">
    <citation type="submission" date="2018-09" db="EMBL/GenBank/DDBJ databases">
        <title>Complete genome sequence of Euzebya sp. DY32-46 isolated from seawater of Pacific Ocean.</title>
        <authorList>
            <person name="Xu L."/>
            <person name="Wu Y.-H."/>
            <person name="Xu X.-W."/>
        </authorList>
    </citation>
    <scope>NUCLEOTIDE SEQUENCE [LARGE SCALE GENOMIC DNA]</scope>
    <source>
        <strain evidence="3 4">DY32-46</strain>
    </source>
</reference>
<gene>
    <name evidence="3" type="ORF">DVS28_a2226</name>
</gene>
<evidence type="ECO:0000256" key="1">
    <source>
        <dbReference type="ARBA" id="ARBA00023002"/>
    </source>
</evidence>
<dbReference type="InterPro" id="IPR010185">
    <property type="entry name" value="NpdG"/>
</dbReference>
<dbReference type="GO" id="GO:0070967">
    <property type="term" value="F:coenzyme F420 binding"/>
    <property type="evidence" value="ECO:0007669"/>
    <property type="project" value="InterPro"/>
</dbReference>
<dbReference type="InterPro" id="IPR036291">
    <property type="entry name" value="NAD(P)-bd_dom_sf"/>
</dbReference>
<dbReference type="KEGG" id="euz:DVS28_a2226"/>
<dbReference type="NCBIfam" id="TIGR01915">
    <property type="entry name" value="npdG"/>
    <property type="match status" value="1"/>
</dbReference>
<dbReference type="RefSeq" id="WP_164710394.1">
    <property type="nucleotide sequence ID" value="NZ_CAXIBR010000022.1"/>
</dbReference>
<dbReference type="Gene3D" id="3.40.50.720">
    <property type="entry name" value="NAD(P)-binding Rossmann-like Domain"/>
    <property type="match status" value="1"/>
</dbReference>
<dbReference type="PANTHER" id="PTHR14239">
    <property type="entry name" value="DUDULIN-RELATED"/>
    <property type="match status" value="1"/>
</dbReference>
<dbReference type="GO" id="GO:0006740">
    <property type="term" value="P:NADPH regeneration"/>
    <property type="evidence" value="ECO:0007669"/>
    <property type="project" value="InterPro"/>
</dbReference>
<proteinExistence type="predicted"/>
<name>A0A346XXG1_9ACTN</name>
<dbReference type="GO" id="GO:0015677">
    <property type="term" value="P:copper ion import"/>
    <property type="evidence" value="ECO:0007669"/>
    <property type="project" value="TreeGrafter"/>
</dbReference>
<evidence type="ECO:0000313" key="4">
    <source>
        <dbReference type="Proteomes" id="UP000264006"/>
    </source>
</evidence>
<keyword evidence="4" id="KW-1185">Reference proteome</keyword>
<dbReference type="GO" id="GO:0050661">
    <property type="term" value="F:NADP binding"/>
    <property type="evidence" value="ECO:0007669"/>
    <property type="project" value="InterPro"/>
</dbReference>
<dbReference type="GO" id="GO:0005886">
    <property type="term" value="C:plasma membrane"/>
    <property type="evidence" value="ECO:0007669"/>
    <property type="project" value="TreeGrafter"/>
</dbReference>
<dbReference type="Pfam" id="PF03807">
    <property type="entry name" value="F420_oxidored"/>
    <property type="match status" value="1"/>
</dbReference>
<accession>A0A346XXG1</accession>
<dbReference type="SUPFAM" id="SSF51735">
    <property type="entry name" value="NAD(P)-binding Rossmann-fold domains"/>
    <property type="match status" value="1"/>
</dbReference>
<feature type="domain" description="Pyrroline-5-carboxylate reductase catalytic N-terminal" evidence="2">
    <location>
        <begin position="2"/>
        <end position="98"/>
    </location>
</feature>
<dbReference type="PANTHER" id="PTHR14239:SF0">
    <property type="entry name" value="F420-DEPENDENT NADP REDUCTASE"/>
    <property type="match status" value="1"/>
</dbReference>
<dbReference type="Proteomes" id="UP000264006">
    <property type="component" value="Chromosome"/>
</dbReference>
<dbReference type="InterPro" id="IPR028939">
    <property type="entry name" value="P5C_Rdtase_cat_N"/>
</dbReference>